<protein>
    <submittedName>
        <fullName evidence="8">LptF/LptG family permease</fullName>
    </submittedName>
</protein>
<feature type="transmembrane region" description="Helical" evidence="7">
    <location>
        <begin position="96"/>
        <end position="116"/>
    </location>
</feature>
<feature type="transmembrane region" description="Helical" evidence="7">
    <location>
        <begin position="515"/>
        <end position="534"/>
    </location>
</feature>
<dbReference type="PANTHER" id="PTHR33529">
    <property type="entry name" value="SLR0882 PROTEIN-RELATED"/>
    <property type="match status" value="1"/>
</dbReference>
<reference evidence="8" key="1">
    <citation type="submission" date="2023-06" db="EMBL/GenBank/DDBJ databases">
        <title>Genomic of Agaribacillus aureum.</title>
        <authorList>
            <person name="Wang G."/>
        </authorList>
    </citation>
    <scope>NUCLEOTIDE SEQUENCE</scope>
    <source>
        <strain evidence="8">BMA12</strain>
    </source>
</reference>
<keyword evidence="4 7" id="KW-1133">Transmembrane helix</keyword>
<feature type="transmembrane region" description="Helical" evidence="7">
    <location>
        <begin position="53"/>
        <end position="75"/>
    </location>
</feature>
<feature type="compositionally biased region" description="Basic and acidic residues" evidence="6">
    <location>
        <begin position="409"/>
        <end position="421"/>
    </location>
</feature>
<keyword evidence="5 7" id="KW-0472">Membrane</keyword>
<comment type="subcellular location">
    <subcellularLocation>
        <location evidence="1">Cell membrane</location>
        <topology evidence="1">Multi-pass membrane protein</topology>
    </subcellularLocation>
</comment>
<evidence type="ECO:0000256" key="2">
    <source>
        <dbReference type="ARBA" id="ARBA00022475"/>
    </source>
</evidence>
<evidence type="ECO:0000256" key="5">
    <source>
        <dbReference type="ARBA" id="ARBA00023136"/>
    </source>
</evidence>
<feature type="transmembrane region" description="Helical" evidence="7">
    <location>
        <begin position="12"/>
        <end position="33"/>
    </location>
</feature>
<evidence type="ECO:0000256" key="3">
    <source>
        <dbReference type="ARBA" id="ARBA00022692"/>
    </source>
</evidence>
<feature type="transmembrane region" description="Helical" evidence="7">
    <location>
        <begin position="488"/>
        <end position="508"/>
    </location>
</feature>
<evidence type="ECO:0000313" key="8">
    <source>
        <dbReference type="EMBL" id="MDN5210495.1"/>
    </source>
</evidence>
<keyword evidence="2" id="KW-1003">Cell membrane</keyword>
<dbReference type="Pfam" id="PF03739">
    <property type="entry name" value="LptF_LptG"/>
    <property type="match status" value="2"/>
</dbReference>
<gene>
    <name evidence="8" type="ORF">QQ020_00505</name>
</gene>
<evidence type="ECO:0000313" key="9">
    <source>
        <dbReference type="Proteomes" id="UP001172083"/>
    </source>
</evidence>
<dbReference type="EMBL" id="JAUJEB010000001">
    <property type="protein sequence ID" value="MDN5210495.1"/>
    <property type="molecule type" value="Genomic_DNA"/>
</dbReference>
<evidence type="ECO:0000256" key="7">
    <source>
        <dbReference type="SAM" id="Phobius"/>
    </source>
</evidence>
<keyword evidence="3 7" id="KW-0812">Transmembrane</keyword>
<organism evidence="8 9">
    <name type="scientific">Agaribacillus aureus</name>
    <dbReference type="NCBI Taxonomy" id="3051825"/>
    <lineage>
        <taxon>Bacteria</taxon>
        <taxon>Pseudomonadati</taxon>
        <taxon>Bacteroidota</taxon>
        <taxon>Cytophagia</taxon>
        <taxon>Cytophagales</taxon>
        <taxon>Splendidivirgaceae</taxon>
        <taxon>Agaribacillus</taxon>
    </lineage>
</organism>
<proteinExistence type="predicted"/>
<dbReference type="InterPro" id="IPR005495">
    <property type="entry name" value="LptG/LptF_permease"/>
</dbReference>
<comment type="caution">
    <text evidence="8">The sequence shown here is derived from an EMBL/GenBank/DDBJ whole genome shotgun (WGS) entry which is preliminary data.</text>
</comment>
<dbReference type="PANTHER" id="PTHR33529:SF6">
    <property type="entry name" value="YJGP_YJGQ FAMILY PERMEASE"/>
    <property type="match status" value="1"/>
</dbReference>
<evidence type="ECO:0000256" key="1">
    <source>
        <dbReference type="ARBA" id="ARBA00004651"/>
    </source>
</evidence>
<evidence type="ECO:0000256" key="6">
    <source>
        <dbReference type="SAM" id="MobiDB-lite"/>
    </source>
</evidence>
<feature type="region of interest" description="Disordered" evidence="6">
    <location>
        <begin position="384"/>
        <end position="421"/>
    </location>
</feature>
<evidence type="ECO:0000256" key="4">
    <source>
        <dbReference type="ARBA" id="ARBA00022989"/>
    </source>
</evidence>
<feature type="compositionally biased region" description="Basic and acidic residues" evidence="6">
    <location>
        <begin position="345"/>
        <end position="354"/>
    </location>
</feature>
<accession>A0ABT8KYH7</accession>
<feature type="transmembrane region" description="Helical" evidence="7">
    <location>
        <begin position="546"/>
        <end position="564"/>
    </location>
</feature>
<dbReference type="RefSeq" id="WP_346755839.1">
    <property type="nucleotide sequence ID" value="NZ_JAUJEB010000001.1"/>
</dbReference>
<keyword evidence="9" id="KW-1185">Reference proteome</keyword>
<sequence length="595" mass="68254">MKKLDKLVLKSFLGPFILTFVVVVFILLLQYMLKYFDDLVGKGLGFEVFAELMTSFSIVMTPNALPLAILLSSLMTFGNLGEHFELTAIKSAGISLLRTMAPIFYFTIFLTAFAFFSNNNIVPKAALNAYSLMYDVRQQKPSLSIKEGAFYNGIQNFTIRVNEKDPKGDTMKDLMIYDHTKRRGNVEIIMADSGRMYSFMNDRYLVMELYDGHRYQQSDKTPQKSYSKKDIEPYIRTKFSQTKMIFSLEDFDLKKTKKELFANNRLMKNIRQLNVDIDSMDFEVEEVKYKLFKNAQNYYNYHLDEKIVVPEKYEIVGIKLDSIRKVRDSIQAVKDGMYEERYTAERELEKSRKAAEKKKKKTPPKETVAVKSVPANKHVKKLDKKVTPIFKKPENQKKKKPTTVAGKNKKADTSKPKEEDKEVHVLTMEEALSKVDSTMALEKNKTKVMASALTKARQMKNQMVTQDANTTNLVNEARKYKIEKNKKIALALACLSMFLIGAPLGAIIKKGGLGVPVIISIIFFITFYVINITGEKLAKQGIIEPWVGAWAANFILFPIGLFFLRQARIDARVFDVDFYNVFVGNIRRKFSKNKS</sequence>
<name>A0ABT8KYH7_9BACT</name>
<feature type="region of interest" description="Disordered" evidence="6">
    <location>
        <begin position="345"/>
        <end position="368"/>
    </location>
</feature>
<dbReference type="Proteomes" id="UP001172083">
    <property type="component" value="Unassembled WGS sequence"/>
</dbReference>